<dbReference type="Gene3D" id="3.30.160.250">
    <property type="match status" value="1"/>
</dbReference>
<gene>
    <name evidence="1" type="ORF">M1B34_22020</name>
    <name evidence="2" type="ORF">M1B35_10175</name>
</gene>
<sequence length="140" mass="15256">MYEYPVTLHLEEGGPWVSCADVPEMASAGDTVEQALAEAVDALESALSLYVDQRLAIPQPSPAAPGQPLVRLPALTVAKAALWNTMLKQQVSKTELAKRLGVNRPQVDRLVDLLHRSKIEHVERALRTLGQRIELSVVAA</sequence>
<keyword evidence="4" id="KW-1185">Reference proteome</keyword>
<evidence type="ECO:0000313" key="1">
    <source>
        <dbReference type="EMBL" id="MCK9800294.1"/>
    </source>
</evidence>
<evidence type="ECO:0000313" key="4">
    <source>
        <dbReference type="Proteomes" id="UP001155163"/>
    </source>
</evidence>
<dbReference type="InterPro" id="IPR010982">
    <property type="entry name" value="Lambda_DNA-bd_dom_sf"/>
</dbReference>
<dbReference type="Proteomes" id="UP001155163">
    <property type="component" value="Unassembled WGS sequence"/>
</dbReference>
<dbReference type="SUPFAM" id="SSF143100">
    <property type="entry name" value="TTHA1013/TTHA0281-like"/>
    <property type="match status" value="1"/>
</dbReference>
<dbReference type="AlphaFoldDB" id="A0A9X1YZ70"/>
<evidence type="ECO:0000313" key="2">
    <source>
        <dbReference type="EMBL" id="MCK9814487.1"/>
    </source>
</evidence>
<dbReference type="EMBL" id="JALQCW010000062">
    <property type="protein sequence ID" value="MCK9800294.1"/>
    <property type="molecule type" value="Genomic_DNA"/>
</dbReference>
<comment type="caution">
    <text evidence="1">The sequence shown here is derived from an EMBL/GenBank/DDBJ whole genome shotgun (WGS) entry which is preliminary data.</text>
</comment>
<reference evidence="3 4" key="1">
    <citation type="journal article" date="2022" name="Int. J. Syst. Evol. Microbiol.">
        <title>Pseudomonas aegrilactucae sp. nov. and Pseudomonas morbosilactucae sp. nov., pathogens causing bacterial rot of lettuce in Japan.</title>
        <authorList>
            <person name="Sawada H."/>
            <person name="Fujikawa T."/>
            <person name="Satou M."/>
        </authorList>
    </citation>
    <scope>NUCLEOTIDE SEQUENCE [LARGE SCALE GENOMIC DNA]</scope>
    <source>
        <strain evidence="1 3">MAFF 302030</strain>
        <strain evidence="2 4">MAFF 302046</strain>
    </source>
</reference>
<evidence type="ECO:0000313" key="3">
    <source>
        <dbReference type="Proteomes" id="UP001155059"/>
    </source>
</evidence>
<dbReference type="EMBL" id="JALQCX010000015">
    <property type="protein sequence ID" value="MCK9814487.1"/>
    <property type="molecule type" value="Genomic_DNA"/>
</dbReference>
<organism evidence="1 3">
    <name type="scientific">Pseudomonas morbosilactucae</name>
    <dbReference type="NCBI Taxonomy" id="2938197"/>
    <lineage>
        <taxon>Bacteria</taxon>
        <taxon>Pseudomonadati</taxon>
        <taxon>Pseudomonadota</taxon>
        <taxon>Gammaproteobacteria</taxon>
        <taxon>Pseudomonadales</taxon>
        <taxon>Pseudomonadaceae</taxon>
        <taxon>Pseudomonas</taxon>
    </lineage>
</organism>
<dbReference type="Proteomes" id="UP001155059">
    <property type="component" value="Unassembled WGS sequence"/>
</dbReference>
<dbReference type="InterPro" id="IPR035069">
    <property type="entry name" value="TTHA1013/TTHA0281-like"/>
</dbReference>
<dbReference type="RefSeq" id="WP_123331197.1">
    <property type="nucleotide sequence ID" value="NZ_JALQCW010000062.1"/>
</dbReference>
<protein>
    <submittedName>
        <fullName evidence="1">XRE family transcriptional regulator</fullName>
    </submittedName>
</protein>
<dbReference type="SUPFAM" id="SSF47413">
    <property type="entry name" value="lambda repressor-like DNA-binding domains"/>
    <property type="match status" value="1"/>
</dbReference>
<proteinExistence type="predicted"/>
<reference evidence="3 4" key="2">
    <citation type="journal article" date="2023" name="Plant Pathol.">
        <title>Dismantling and reorganizing Pseudomonas marginalis sensu#lato.</title>
        <authorList>
            <person name="Sawada H."/>
            <person name="Fujikawa T."/>
            <person name="Satou M."/>
        </authorList>
    </citation>
    <scope>NUCLEOTIDE SEQUENCE [LARGE SCALE GENOMIC DNA]</scope>
    <source>
        <strain evidence="1 3">MAFF 302030</strain>
        <strain evidence="2 4">MAFF 302046</strain>
    </source>
</reference>
<accession>A0A9X1YZ70</accession>
<dbReference type="GO" id="GO:0003677">
    <property type="term" value="F:DNA binding"/>
    <property type="evidence" value="ECO:0007669"/>
    <property type="project" value="InterPro"/>
</dbReference>
<name>A0A9X1YZ70_9PSED</name>